<feature type="transmembrane region" description="Helical" evidence="8">
    <location>
        <begin position="531"/>
        <end position="550"/>
    </location>
</feature>
<comment type="subcellular location">
    <subcellularLocation>
        <location evidence="1">Membrane</location>
        <topology evidence="1">Multi-pass membrane protein</topology>
    </subcellularLocation>
</comment>
<protein>
    <recommendedName>
        <fullName evidence="9">Amino acid permease/ SLC12A domain-containing protein</fullName>
    </recommendedName>
</protein>
<feature type="transmembrane region" description="Helical" evidence="8">
    <location>
        <begin position="449"/>
        <end position="475"/>
    </location>
</feature>
<dbReference type="PhylomeDB" id="A7TM26"/>
<dbReference type="EMBL" id="DS480419">
    <property type="protein sequence ID" value="EDO16668.1"/>
    <property type="molecule type" value="Genomic_DNA"/>
</dbReference>
<evidence type="ECO:0000313" key="10">
    <source>
        <dbReference type="EMBL" id="EDO16668.1"/>
    </source>
</evidence>
<dbReference type="GO" id="GO:0022893">
    <property type="term" value="F:low-affinity tryptophan transmembrane transporter activity"/>
    <property type="evidence" value="ECO:0007669"/>
    <property type="project" value="EnsemblFungi"/>
</dbReference>
<evidence type="ECO:0000256" key="3">
    <source>
        <dbReference type="ARBA" id="ARBA00022448"/>
    </source>
</evidence>
<dbReference type="KEGG" id="vpo:Kpol_1052p14"/>
<dbReference type="InterPro" id="IPR004841">
    <property type="entry name" value="AA-permease/SLC12A_dom"/>
</dbReference>
<dbReference type="InParanoid" id="A7TM26"/>
<name>A7TM26_VANPO</name>
<sequence>MSAYNFSSSQERKLSTVFEHLNETNSSLHTSRNLDIDFKSVNELNEGDKVKYEGIKNGDTQVTSGITNSFESESLRDDSKPLENEEKTENQLNRSIKSRHLLMISLGTGIGTGLLVGNGQVLAKSGPAGLVIGYGVASIMVYFIVQAAGELGICYSGLTGNYIRYPSILVDPALGFAISIIYTLQWLTVMPLQLVTAAMTIGYWTNINPNIFVAIVLVIVVLTNCFGAKGYVEAEFLCNIFKVLMMVGFVLLAILINTGAIGTDGYIGTIYWKNPGAFANGFKGVCSVFCYAAFSYGGIEVLALTAAEQENPIKAIPSACKKTVYRILFLYMLTTILIGFLVPYDSPQLMGSTSGGGSHSSPFVIAIASHGVKVVPHLINAVILISIVSVANSAFYSSTRLLLSLSEQGKIPKIFNYVDKEGRPWYCILFASLFGSIGFVASSPYKEEVFTWLLAISGLSQIFLWMSICLSHIRFRRAMIKQGKSLDEIGYKAPTGCWGSWIALSIALFSLISQFWVAIAPIGKDGKLDVLVFFQNYLAAPIVLIAYLGYKTYYKDWRLYIPSDKIDLSYGREIYVPEEQVIVESPPSSIAMNSVIITKSKE</sequence>
<feature type="transmembrane region" description="Helical" evidence="8">
    <location>
        <begin position="101"/>
        <end position="119"/>
    </location>
</feature>
<dbReference type="PANTHER" id="PTHR43341">
    <property type="entry name" value="AMINO ACID PERMEASE"/>
    <property type="match status" value="1"/>
</dbReference>
<dbReference type="NCBIfam" id="TIGR00913">
    <property type="entry name" value="2A0310"/>
    <property type="match status" value="1"/>
</dbReference>
<feature type="transmembrane region" description="Helical" evidence="8">
    <location>
        <begin position="496"/>
        <end position="519"/>
    </location>
</feature>
<evidence type="ECO:0000256" key="5">
    <source>
        <dbReference type="ARBA" id="ARBA00022970"/>
    </source>
</evidence>
<evidence type="ECO:0000256" key="2">
    <source>
        <dbReference type="ARBA" id="ARBA00006983"/>
    </source>
</evidence>
<comment type="similarity">
    <text evidence="2">Belongs to the amino acid-polyamine-organocation (APC) superfamily. YAT (TC 2.A.3.10) family.</text>
</comment>
<dbReference type="Pfam" id="PF00324">
    <property type="entry name" value="AA_permease"/>
    <property type="match status" value="1"/>
</dbReference>
<dbReference type="PANTHER" id="PTHR43341:SF24">
    <property type="entry name" value="VALINE_TYROSINE_TRYPTOPHAN AMINO-ACID PERMEASE 1"/>
    <property type="match status" value="1"/>
</dbReference>
<dbReference type="OrthoDB" id="3900342at2759"/>
<dbReference type="PIRSF" id="PIRSF006060">
    <property type="entry name" value="AA_transporter"/>
    <property type="match status" value="1"/>
</dbReference>
<dbReference type="eggNOG" id="KOG1286">
    <property type="taxonomic scope" value="Eukaryota"/>
</dbReference>
<proteinExistence type="inferred from homology"/>
<evidence type="ECO:0000313" key="11">
    <source>
        <dbReference type="Proteomes" id="UP000000267"/>
    </source>
</evidence>
<evidence type="ECO:0000256" key="1">
    <source>
        <dbReference type="ARBA" id="ARBA00004141"/>
    </source>
</evidence>
<dbReference type="RefSeq" id="XP_001644526.1">
    <property type="nucleotide sequence ID" value="XM_001644476.1"/>
</dbReference>
<keyword evidence="4 8" id="KW-0812">Transmembrane</keyword>
<feature type="transmembrane region" description="Helical" evidence="8">
    <location>
        <begin position="131"/>
        <end position="156"/>
    </location>
</feature>
<dbReference type="PROSITE" id="PS00218">
    <property type="entry name" value="AMINO_ACID_PERMEASE_1"/>
    <property type="match status" value="1"/>
</dbReference>
<feature type="transmembrane region" description="Helical" evidence="8">
    <location>
        <begin position="207"/>
        <end position="228"/>
    </location>
</feature>
<feature type="transmembrane region" description="Helical" evidence="8">
    <location>
        <begin position="378"/>
        <end position="403"/>
    </location>
</feature>
<gene>
    <name evidence="10" type="ORF">Kpol_1052p14</name>
</gene>
<keyword evidence="5" id="KW-0029">Amino-acid transport</keyword>
<dbReference type="HOGENOM" id="CLU_007946_12_0_1"/>
<evidence type="ECO:0000256" key="8">
    <source>
        <dbReference type="SAM" id="Phobius"/>
    </source>
</evidence>
<keyword evidence="6 8" id="KW-1133">Transmembrane helix</keyword>
<feature type="transmembrane region" description="Helical" evidence="8">
    <location>
        <begin position="168"/>
        <end position="187"/>
    </location>
</feature>
<dbReference type="FunCoup" id="A7TM26">
    <property type="interactions" value="226"/>
</dbReference>
<dbReference type="InterPro" id="IPR004840">
    <property type="entry name" value="Amino_acid_permease_CS"/>
</dbReference>
<feature type="transmembrane region" description="Helical" evidence="8">
    <location>
        <begin position="281"/>
        <end position="303"/>
    </location>
</feature>
<organism evidence="11">
    <name type="scientific">Vanderwaltozyma polyspora (strain ATCC 22028 / DSM 70294 / BCRC 21397 / CBS 2163 / NBRC 10782 / NRRL Y-8283 / UCD 57-17)</name>
    <name type="common">Kluyveromyces polysporus</name>
    <dbReference type="NCBI Taxonomy" id="436907"/>
    <lineage>
        <taxon>Eukaryota</taxon>
        <taxon>Fungi</taxon>
        <taxon>Dikarya</taxon>
        <taxon>Ascomycota</taxon>
        <taxon>Saccharomycotina</taxon>
        <taxon>Saccharomycetes</taxon>
        <taxon>Saccharomycetales</taxon>
        <taxon>Saccharomycetaceae</taxon>
        <taxon>Vanderwaltozyma</taxon>
    </lineage>
</organism>
<dbReference type="InterPro" id="IPR050524">
    <property type="entry name" value="APC_YAT"/>
</dbReference>
<dbReference type="AlphaFoldDB" id="A7TM26"/>
<dbReference type="Proteomes" id="UP000000267">
    <property type="component" value="Unassembled WGS sequence"/>
</dbReference>
<dbReference type="OMA" id="VFCYAAF"/>
<feature type="transmembrane region" description="Helical" evidence="8">
    <location>
        <begin position="424"/>
        <end position="443"/>
    </location>
</feature>
<feature type="domain" description="Amino acid permease/ SLC12A" evidence="9">
    <location>
        <begin position="100"/>
        <end position="559"/>
    </location>
</feature>
<keyword evidence="11" id="KW-1185">Reference proteome</keyword>
<dbReference type="GO" id="GO:0005886">
    <property type="term" value="C:plasma membrane"/>
    <property type="evidence" value="ECO:0007669"/>
    <property type="project" value="EnsemblFungi"/>
</dbReference>
<keyword evidence="7 8" id="KW-0472">Membrane</keyword>
<keyword evidence="3" id="KW-0813">Transport</keyword>
<feature type="transmembrane region" description="Helical" evidence="8">
    <location>
        <begin position="240"/>
        <end position="261"/>
    </location>
</feature>
<dbReference type="STRING" id="436907.A7TM26"/>
<dbReference type="InterPro" id="IPR004762">
    <property type="entry name" value="Amino_acid_permease_fungi"/>
</dbReference>
<evidence type="ECO:0000259" key="9">
    <source>
        <dbReference type="Pfam" id="PF00324"/>
    </source>
</evidence>
<evidence type="ECO:0000256" key="7">
    <source>
        <dbReference type="ARBA" id="ARBA00023136"/>
    </source>
</evidence>
<accession>A7TM26</accession>
<dbReference type="FunFam" id="1.20.1740.10:FF:000017">
    <property type="entry name" value="Amino acid permease"/>
    <property type="match status" value="1"/>
</dbReference>
<reference evidence="10 11" key="1">
    <citation type="journal article" date="2007" name="Proc. Natl. Acad. Sci. U.S.A.">
        <title>Independent sorting-out of thousands of duplicated gene pairs in two yeast species descended from a whole-genome duplication.</title>
        <authorList>
            <person name="Scannell D.R."/>
            <person name="Frank A.C."/>
            <person name="Conant G.C."/>
            <person name="Byrne K.P."/>
            <person name="Woolfit M."/>
            <person name="Wolfe K.H."/>
        </authorList>
    </citation>
    <scope>NUCLEOTIDE SEQUENCE [LARGE SCALE GENOMIC DNA]</scope>
    <source>
        <strain evidence="11">ATCC 22028 / DSM 70294 / BCRC 21397 / CBS 2163 / NBRC 10782 / NRRL Y-8283 / UCD 57-17</strain>
    </source>
</reference>
<dbReference type="Gene3D" id="1.20.1740.10">
    <property type="entry name" value="Amino acid/polyamine transporter I"/>
    <property type="match status" value="1"/>
</dbReference>
<evidence type="ECO:0000256" key="6">
    <source>
        <dbReference type="ARBA" id="ARBA00022989"/>
    </source>
</evidence>
<dbReference type="GO" id="GO:0015828">
    <property type="term" value="P:tyrosine transport"/>
    <property type="evidence" value="ECO:0007669"/>
    <property type="project" value="EnsemblFungi"/>
</dbReference>
<evidence type="ECO:0000256" key="4">
    <source>
        <dbReference type="ARBA" id="ARBA00022692"/>
    </source>
</evidence>
<feature type="transmembrane region" description="Helical" evidence="8">
    <location>
        <begin position="324"/>
        <end position="344"/>
    </location>
</feature>
<dbReference type="GeneID" id="5544823"/>